<protein>
    <recommendedName>
        <fullName evidence="2">CxC2-like cysteine cluster KDZ transposase-associated domain-containing protein</fullName>
    </recommendedName>
</protein>
<accession>A0A2T7NL40</accession>
<reference evidence="3 4" key="1">
    <citation type="submission" date="2018-04" db="EMBL/GenBank/DDBJ databases">
        <title>The genome of golden apple snail Pomacea canaliculata provides insight into stress tolerance and invasive adaptation.</title>
        <authorList>
            <person name="Liu C."/>
            <person name="Liu B."/>
            <person name="Ren Y."/>
            <person name="Zhang Y."/>
            <person name="Wang H."/>
            <person name="Li S."/>
            <person name="Jiang F."/>
            <person name="Yin L."/>
            <person name="Zhang G."/>
            <person name="Qian W."/>
            <person name="Fan W."/>
        </authorList>
    </citation>
    <scope>NUCLEOTIDE SEQUENCE [LARGE SCALE GENOMIC DNA]</scope>
    <source>
        <strain evidence="3">SZHN2017</strain>
        <tissue evidence="3">Muscle</tissue>
    </source>
</reference>
<organism evidence="3 4">
    <name type="scientific">Pomacea canaliculata</name>
    <name type="common">Golden apple snail</name>
    <dbReference type="NCBI Taxonomy" id="400727"/>
    <lineage>
        <taxon>Eukaryota</taxon>
        <taxon>Metazoa</taxon>
        <taxon>Spiralia</taxon>
        <taxon>Lophotrochozoa</taxon>
        <taxon>Mollusca</taxon>
        <taxon>Gastropoda</taxon>
        <taxon>Caenogastropoda</taxon>
        <taxon>Architaenioglossa</taxon>
        <taxon>Ampullarioidea</taxon>
        <taxon>Ampullariidae</taxon>
        <taxon>Pomacea</taxon>
    </lineage>
</organism>
<dbReference type="AlphaFoldDB" id="A0A2T7NL40"/>
<gene>
    <name evidence="3" type="ORF">C0Q70_17687</name>
</gene>
<sequence length="554" mass="61560">MCRELCTVSATYYTTCRQLLHAGLVIAAVGAVGTGGRPGVTESGARPYSTVTVQQKQQVRDTPTVQQNQQVQDTPTVQQNQQVQDTATVQQKTQVQDTTTSQQTQQVQDTNFAASSQRPTVCIDVFEFSAEGTMPSSKTTKRARPKRVEKVINPLTGRSVTVKENKRRKQDTDVVAPSQQPILTPQVQDTDVAAPSQQPILTPQVQDTDVAAPSQQPILTPQVQDTDVAAPSQQLILTPHVQDTVFAAPSQQLIPTTLCIDAFESIVIENGARPDVKKEVKCSDKWEKTCQELLIVHTELCTVPDQRQCICCGFNLPTVRCLDCGSHVLFCEEDFVEHHKNAAFHSPEIWNGHCFVPYAANLPVLVHNNHKVPNCAKHTKEITVIGMRGHPQLFTFEFCTCESDNVTLLRHRLWASSPEMPSLALKLDIMEWLHALALERQVSFKGSVNALATRLSKIENMNSKQVKGVYQALITDAFTLYMRHEYQLVKLQRVDPYSPASHVVKEEIEVKTKYPATDGNQPVLSEYSENVIKEETAKDPAMNVSQPVCLNTPD</sequence>
<feature type="region of interest" description="Disordered" evidence="1">
    <location>
        <begin position="535"/>
        <end position="554"/>
    </location>
</feature>
<dbReference type="Proteomes" id="UP000245119">
    <property type="component" value="Linkage Group LG11"/>
</dbReference>
<comment type="caution">
    <text evidence="3">The sequence shown here is derived from an EMBL/GenBank/DDBJ whole genome shotgun (WGS) entry which is preliminary data.</text>
</comment>
<evidence type="ECO:0000259" key="2">
    <source>
        <dbReference type="Pfam" id="PF18803"/>
    </source>
</evidence>
<name>A0A2T7NL40_POMCA</name>
<feature type="domain" description="CxC2-like cysteine cluster KDZ transposase-associated" evidence="2">
    <location>
        <begin position="365"/>
        <end position="453"/>
    </location>
</feature>
<feature type="compositionally biased region" description="Polar residues" evidence="1">
    <location>
        <begin position="543"/>
        <end position="554"/>
    </location>
</feature>
<feature type="region of interest" description="Disordered" evidence="1">
    <location>
        <begin position="37"/>
        <end position="78"/>
    </location>
</feature>
<feature type="compositionally biased region" description="Low complexity" evidence="1">
    <location>
        <begin position="61"/>
        <end position="78"/>
    </location>
</feature>
<keyword evidence="4" id="KW-1185">Reference proteome</keyword>
<dbReference type="EMBL" id="PZQS01000011">
    <property type="protein sequence ID" value="PVD21884.1"/>
    <property type="molecule type" value="Genomic_DNA"/>
</dbReference>
<evidence type="ECO:0000313" key="4">
    <source>
        <dbReference type="Proteomes" id="UP000245119"/>
    </source>
</evidence>
<proteinExistence type="predicted"/>
<evidence type="ECO:0000313" key="3">
    <source>
        <dbReference type="EMBL" id="PVD21884.1"/>
    </source>
</evidence>
<dbReference type="Pfam" id="PF18803">
    <property type="entry name" value="CxC2"/>
    <property type="match status" value="1"/>
</dbReference>
<dbReference type="InterPro" id="IPR041457">
    <property type="entry name" value="CxC2_KDZ-assoc"/>
</dbReference>
<dbReference type="STRING" id="400727.A0A2T7NL40"/>
<evidence type="ECO:0000256" key="1">
    <source>
        <dbReference type="SAM" id="MobiDB-lite"/>
    </source>
</evidence>